<feature type="region of interest" description="Disordered" evidence="1">
    <location>
        <begin position="1"/>
        <end position="70"/>
    </location>
</feature>
<dbReference type="RefSeq" id="XP_026290852.2">
    <property type="nucleotide sequence ID" value="XM_026435067.2"/>
</dbReference>
<dbReference type="AlphaFoldDB" id="A0A6J1TDP1"/>
<proteinExistence type="predicted"/>
<accession>A0A6J1TDP1</accession>
<organism evidence="2 3">
    <name type="scientific">Frankliniella occidentalis</name>
    <name type="common">Western flower thrips</name>
    <name type="synonym">Euthrips occidentalis</name>
    <dbReference type="NCBI Taxonomy" id="133901"/>
    <lineage>
        <taxon>Eukaryota</taxon>
        <taxon>Metazoa</taxon>
        <taxon>Ecdysozoa</taxon>
        <taxon>Arthropoda</taxon>
        <taxon>Hexapoda</taxon>
        <taxon>Insecta</taxon>
        <taxon>Pterygota</taxon>
        <taxon>Neoptera</taxon>
        <taxon>Paraneoptera</taxon>
        <taxon>Thysanoptera</taxon>
        <taxon>Terebrantia</taxon>
        <taxon>Thripoidea</taxon>
        <taxon>Thripidae</taxon>
        <taxon>Frankliniella</taxon>
    </lineage>
</organism>
<dbReference type="Proteomes" id="UP000504606">
    <property type="component" value="Unplaced"/>
</dbReference>
<sequence>MLKLNGGNNDNLFGPGSPSTHSPASSPLILSPVRSPPSSPADELEVRSKGVTPSEAKGITPSAAKGVTPTASNLQGTATAHMGACQKNVHTPVLVVFLLYKIAV</sequence>
<dbReference type="GeneID" id="113215439"/>
<reference evidence="3" key="1">
    <citation type="submission" date="2025-08" db="UniProtKB">
        <authorList>
            <consortium name="RefSeq"/>
        </authorList>
    </citation>
    <scope>IDENTIFICATION</scope>
    <source>
        <tissue evidence="3">Whole organism</tissue>
    </source>
</reference>
<evidence type="ECO:0000256" key="1">
    <source>
        <dbReference type="SAM" id="MobiDB-lite"/>
    </source>
</evidence>
<feature type="compositionally biased region" description="Polar residues" evidence="1">
    <location>
        <begin position="1"/>
        <end position="25"/>
    </location>
</feature>
<evidence type="ECO:0000313" key="2">
    <source>
        <dbReference type="Proteomes" id="UP000504606"/>
    </source>
</evidence>
<name>A0A6J1TDP1_FRAOC</name>
<dbReference type="KEGG" id="foc:113215439"/>
<keyword evidence="2" id="KW-1185">Reference proteome</keyword>
<gene>
    <name evidence="3" type="primary">LOC113215439</name>
</gene>
<protein>
    <submittedName>
        <fullName evidence="3">Uncharacterized protein LOC113215439</fullName>
    </submittedName>
</protein>
<evidence type="ECO:0000313" key="3">
    <source>
        <dbReference type="RefSeq" id="XP_026290852.2"/>
    </source>
</evidence>